<keyword evidence="6" id="KW-0732">Signal</keyword>
<dbReference type="AlphaFoldDB" id="A0A7K1TK13"/>
<dbReference type="InterPro" id="IPR011683">
    <property type="entry name" value="Glyco_hydro_53"/>
</dbReference>
<dbReference type="InterPro" id="IPR017853">
    <property type="entry name" value="GH"/>
</dbReference>
<dbReference type="Gene3D" id="2.60.120.260">
    <property type="entry name" value="Galactose-binding domain-like"/>
    <property type="match status" value="1"/>
</dbReference>
<dbReference type="GO" id="GO:0045490">
    <property type="term" value="P:pectin catabolic process"/>
    <property type="evidence" value="ECO:0007669"/>
    <property type="project" value="TreeGrafter"/>
</dbReference>
<dbReference type="EMBL" id="WQKZ01000006">
    <property type="protein sequence ID" value="MVN78735.1"/>
    <property type="molecule type" value="Genomic_DNA"/>
</dbReference>
<evidence type="ECO:0000256" key="3">
    <source>
        <dbReference type="ARBA" id="ARBA00012556"/>
    </source>
</evidence>
<keyword evidence="5 6" id="KW-0326">Glycosidase</keyword>
<accession>A0A7K1TK13</accession>
<name>A0A7K1TK13_9BACT</name>
<dbReference type="Proteomes" id="UP000441336">
    <property type="component" value="Unassembled WGS sequence"/>
</dbReference>
<dbReference type="Pfam" id="PF07745">
    <property type="entry name" value="Glyco_hydro_53"/>
    <property type="match status" value="1"/>
</dbReference>
<dbReference type="GO" id="GO:0031218">
    <property type="term" value="F:arabinogalactan endo-1,4-beta-galactosidase activity"/>
    <property type="evidence" value="ECO:0007669"/>
    <property type="project" value="UniProtKB-EC"/>
</dbReference>
<dbReference type="InterPro" id="IPR026444">
    <property type="entry name" value="Secre_tail"/>
</dbReference>
<evidence type="ECO:0000256" key="7">
    <source>
        <dbReference type="SAM" id="MobiDB-lite"/>
    </source>
</evidence>
<sequence>MSISTRLVATLLLLASWWPAVAQTTTPAFAKGADISWVTEMEAAGYKFYNKVGAQQDLFQLLQADYGLNTIRLRVWVNPAGGYNGPADVLAKAKRAQALGQRLLIDFHYSDDFADPGKQTKPAAWQSYTVAQLKQAVYDHTFSVLTSLKANGITPEWVQVGNETNDGMLWPEGRLTVNGFGNFAQFVDQGYAAVKAVSPTTKVIAHFANGQNNGAFRYYFDGLQANGARWDVMGLSLYPDGDTWPTFTAQAQANMNDLVSRYPGKEVMVVEVGLDNYIPIATRQMLLDLIAKTQAVPGGKGLGVVYWEPESYNWNGYTKGAWGANNRATAGLDGYLPFVPPLVNNPGFEYTAATQNPLGWTTTSTADADADKTEPGGRPGQVGQFQFTHYKATAYQVTTSQVISNLPNGTYTLRAWVQSGGGQTTCQLYGRSGTAERTLAVPTGTWTQVSVPGIVVANGQCEIGLRSVGAAGNYCNLDDVELVSTALATTPAAAALATQLFPNPGTGPATLAYTLGSASPVRVELYSLTGQLVQVLADLPAQTAGRHELALPVASTLPTGSYLVRIDCGGTRSALRFTKW</sequence>
<organism evidence="8 9">
    <name type="scientific">Hymenobacter ginkgonis</name>
    <dbReference type="NCBI Taxonomy" id="2682976"/>
    <lineage>
        <taxon>Bacteria</taxon>
        <taxon>Pseudomonadati</taxon>
        <taxon>Bacteroidota</taxon>
        <taxon>Cytophagia</taxon>
        <taxon>Cytophagales</taxon>
        <taxon>Hymenobacteraceae</taxon>
        <taxon>Hymenobacter</taxon>
    </lineage>
</organism>
<evidence type="ECO:0000256" key="6">
    <source>
        <dbReference type="RuleBase" id="RU361192"/>
    </source>
</evidence>
<comment type="caution">
    <text evidence="8">The sequence shown here is derived from an EMBL/GenBank/DDBJ whole genome shotgun (WGS) entry which is preliminary data.</text>
</comment>
<gene>
    <name evidence="8" type="ORF">GO988_20575</name>
</gene>
<protein>
    <recommendedName>
        <fullName evidence="3 6">Arabinogalactan endo-beta-1,4-galactanase</fullName>
        <ecNumber evidence="3 6">3.2.1.89</ecNumber>
    </recommendedName>
</protein>
<keyword evidence="9" id="KW-1185">Reference proteome</keyword>
<dbReference type="SUPFAM" id="SSF51445">
    <property type="entry name" value="(Trans)glycosidases"/>
    <property type="match status" value="1"/>
</dbReference>
<feature type="chain" id="PRO_5029934936" description="Arabinogalactan endo-beta-1,4-galactanase" evidence="6">
    <location>
        <begin position="23"/>
        <end position="580"/>
    </location>
</feature>
<feature type="region of interest" description="Disordered" evidence="7">
    <location>
        <begin position="359"/>
        <end position="380"/>
    </location>
</feature>
<evidence type="ECO:0000256" key="4">
    <source>
        <dbReference type="ARBA" id="ARBA00022801"/>
    </source>
</evidence>
<dbReference type="NCBIfam" id="TIGR04183">
    <property type="entry name" value="Por_Secre_tail"/>
    <property type="match status" value="1"/>
</dbReference>
<feature type="signal peptide" evidence="6">
    <location>
        <begin position="1"/>
        <end position="22"/>
    </location>
</feature>
<dbReference type="RefSeq" id="WP_157569140.1">
    <property type="nucleotide sequence ID" value="NZ_WQKZ01000006.1"/>
</dbReference>
<evidence type="ECO:0000313" key="8">
    <source>
        <dbReference type="EMBL" id="MVN78735.1"/>
    </source>
</evidence>
<comment type="catalytic activity">
    <reaction evidence="1 6">
        <text>The enzyme specifically hydrolyzes (1-&gt;4)-beta-D-galactosidic linkages in type I arabinogalactans.</text>
        <dbReference type="EC" id="3.2.1.89"/>
    </reaction>
</comment>
<evidence type="ECO:0000256" key="1">
    <source>
        <dbReference type="ARBA" id="ARBA00001695"/>
    </source>
</evidence>
<reference evidence="8 9" key="1">
    <citation type="submission" date="2019-12" db="EMBL/GenBank/DDBJ databases">
        <title>Hymenobacter sp. HMF4947 Genome sequencing and assembly.</title>
        <authorList>
            <person name="Kang H."/>
            <person name="Cha I."/>
            <person name="Kim H."/>
            <person name="Joh K."/>
        </authorList>
    </citation>
    <scope>NUCLEOTIDE SEQUENCE [LARGE SCALE GENOMIC DNA]</scope>
    <source>
        <strain evidence="8 9">HMF4947</strain>
    </source>
</reference>
<dbReference type="GO" id="GO:0015926">
    <property type="term" value="F:glucosidase activity"/>
    <property type="evidence" value="ECO:0007669"/>
    <property type="project" value="InterPro"/>
</dbReference>
<comment type="similarity">
    <text evidence="2 6">Belongs to the glycosyl hydrolase 53 family.</text>
</comment>
<proteinExistence type="inferred from homology"/>
<evidence type="ECO:0000256" key="5">
    <source>
        <dbReference type="ARBA" id="ARBA00023295"/>
    </source>
</evidence>
<dbReference type="EC" id="3.2.1.89" evidence="3 6"/>
<dbReference type="PANTHER" id="PTHR34983">
    <property type="entry name" value="ARABINOGALACTAN ENDO-BETA-1,4-GALACTANASE A"/>
    <property type="match status" value="1"/>
</dbReference>
<keyword evidence="4 6" id="KW-0378">Hydrolase</keyword>
<evidence type="ECO:0000313" key="9">
    <source>
        <dbReference type="Proteomes" id="UP000441336"/>
    </source>
</evidence>
<evidence type="ECO:0000256" key="2">
    <source>
        <dbReference type="ARBA" id="ARBA00010687"/>
    </source>
</evidence>
<dbReference type="Gene3D" id="3.20.20.80">
    <property type="entry name" value="Glycosidases"/>
    <property type="match status" value="1"/>
</dbReference>
<dbReference type="PANTHER" id="PTHR34983:SF1">
    <property type="entry name" value="ARABINOGALACTAN ENDO-BETA-1,4-GALACTANASE A"/>
    <property type="match status" value="1"/>
</dbReference>